<reference evidence="8" key="1">
    <citation type="journal article" date="2015" name="PLoS ONE">
        <title>Comprehensive Evaluation of Toxoplasma gondii VEG and Neospora caninum LIV Genomes with Tachyzoite Stage Transcriptome and Proteome Defines Novel Transcript Features.</title>
        <authorList>
            <person name="Ramaprasad A."/>
            <person name="Mourier T."/>
            <person name="Naeem R."/>
            <person name="Malas T.B."/>
            <person name="Moussa E."/>
            <person name="Panigrahi A."/>
            <person name="Vermont S.J."/>
            <person name="Otto T.D."/>
            <person name="Wastling J."/>
            <person name="Pain A."/>
        </authorList>
    </citation>
    <scope>NUCLEOTIDE SEQUENCE</scope>
    <source>
        <strain evidence="8">Liverpool</strain>
    </source>
</reference>
<feature type="compositionally biased region" description="Low complexity" evidence="6">
    <location>
        <begin position="373"/>
        <end position="396"/>
    </location>
</feature>
<dbReference type="EMBL" id="LN714486">
    <property type="protein sequence ID" value="CEL69889.1"/>
    <property type="molecule type" value="Genomic_DNA"/>
</dbReference>
<dbReference type="Pfam" id="PF00004">
    <property type="entry name" value="AAA"/>
    <property type="match status" value="1"/>
</dbReference>
<evidence type="ECO:0000256" key="1">
    <source>
        <dbReference type="ARBA" id="ARBA00004496"/>
    </source>
</evidence>
<name>A0A0F7UIJ0_NEOCL</name>
<keyword evidence="5" id="KW-0067">ATP-binding</keyword>
<feature type="region of interest" description="Disordered" evidence="6">
    <location>
        <begin position="448"/>
        <end position="488"/>
    </location>
</feature>
<dbReference type="SMART" id="SM00382">
    <property type="entry name" value="AAA"/>
    <property type="match status" value="1"/>
</dbReference>
<organism evidence="8">
    <name type="scientific">Neospora caninum (strain Liverpool)</name>
    <dbReference type="NCBI Taxonomy" id="572307"/>
    <lineage>
        <taxon>Eukaryota</taxon>
        <taxon>Sar</taxon>
        <taxon>Alveolata</taxon>
        <taxon>Apicomplexa</taxon>
        <taxon>Conoidasida</taxon>
        <taxon>Coccidia</taxon>
        <taxon>Eucoccidiorida</taxon>
        <taxon>Eimeriorina</taxon>
        <taxon>Sarcocystidae</taxon>
        <taxon>Neospora</taxon>
    </lineage>
</organism>
<dbReference type="PANTHER" id="PTHR23074">
    <property type="entry name" value="AAA DOMAIN-CONTAINING"/>
    <property type="match status" value="1"/>
</dbReference>
<dbReference type="InterPro" id="IPR003960">
    <property type="entry name" value="ATPase_AAA_CS"/>
</dbReference>
<evidence type="ECO:0000256" key="6">
    <source>
        <dbReference type="SAM" id="MobiDB-lite"/>
    </source>
</evidence>
<proteinExistence type="inferred from homology"/>
<dbReference type="SUPFAM" id="SSF52540">
    <property type="entry name" value="P-loop containing nucleoside triphosphate hydrolases"/>
    <property type="match status" value="1"/>
</dbReference>
<accession>A0A0F7UIJ0</accession>
<dbReference type="GO" id="GO:0016887">
    <property type="term" value="F:ATP hydrolysis activity"/>
    <property type="evidence" value="ECO:0007669"/>
    <property type="project" value="InterPro"/>
</dbReference>
<evidence type="ECO:0000256" key="2">
    <source>
        <dbReference type="ARBA" id="ARBA00006914"/>
    </source>
</evidence>
<dbReference type="Gene3D" id="3.40.50.300">
    <property type="entry name" value="P-loop containing nucleotide triphosphate hydrolases"/>
    <property type="match status" value="1"/>
</dbReference>
<feature type="compositionally biased region" description="Basic and acidic residues" evidence="6">
    <location>
        <begin position="204"/>
        <end position="217"/>
    </location>
</feature>
<dbReference type="GO" id="GO:0005737">
    <property type="term" value="C:cytoplasm"/>
    <property type="evidence" value="ECO:0007669"/>
    <property type="project" value="UniProtKB-SubCell"/>
</dbReference>
<dbReference type="FunFam" id="3.40.50.300:FF:001054">
    <property type="entry name" value="ATPase, AAA family, putative"/>
    <property type="match status" value="1"/>
</dbReference>
<evidence type="ECO:0000256" key="4">
    <source>
        <dbReference type="ARBA" id="ARBA00022741"/>
    </source>
</evidence>
<evidence type="ECO:0000313" key="8">
    <source>
        <dbReference type="EMBL" id="CEL69889.1"/>
    </source>
</evidence>
<dbReference type="PANTHER" id="PTHR23074:SF17">
    <property type="entry name" value="FIDGETIN-LIKE PROTEIN 1"/>
    <property type="match status" value="1"/>
</dbReference>
<gene>
    <name evidence="8" type="ORF">BN1204_055880</name>
</gene>
<evidence type="ECO:0000256" key="3">
    <source>
        <dbReference type="ARBA" id="ARBA00022490"/>
    </source>
</evidence>
<keyword evidence="4" id="KW-0547">Nucleotide-binding</keyword>
<comment type="similarity">
    <text evidence="2">Belongs to the AAA ATPase family.</text>
</comment>
<keyword evidence="3" id="KW-0963">Cytoplasm</keyword>
<evidence type="ECO:0000256" key="5">
    <source>
        <dbReference type="ARBA" id="ARBA00022840"/>
    </source>
</evidence>
<comment type="subcellular location">
    <subcellularLocation>
        <location evidence="1">Cytoplasm</location>
    </subcellularLocation>
</comment>
<dbReference type="InterPro" id="IPR003593">
    <property type="entry name" value="AAA+_ATPase"/>
</dbReference>
<feature type="region of interest" description="Disordered" evidence="6">
    <location>
        <begin position="365"/>
        <end position="409"/>
    </location>
</feature>
<dbReference type="InterPro" id="IPR003959">
    <property type="entry name" value="ATPase_AAA_core"/>
</dbReference>
<feature type="region of interest" description="Disordered" evidence="6">
    <location>
        <begin position="145"/>
        <end position="169"/>
    </location>
</feature>
<protein>
    <submittedName>
        <fullName evidence="8">ATPase, AAA family protein, related</fullName>
    </submittedName>
</protein>
<feature type="compositionally biased region" description="Basic residues" evidence="6">
    <location>
        <begin position="218"/>
        <end position="227"/>
    </location>
</feature>
<dbReference type="PROSITE" id="PS00674">
    <property type="entry name" value="AAA"/>
    <property type="match status" value="1"/>
</dbReference>
<dbReference type="InterPro" id="IPR050304">
    <property type="entry name" value="MT-severing_AAA_ATPase"/>
</dbReference>
<feature type="domain" description="AAA+ ATPase" evidence="7">
    <location>
        <begin position="564"/>
        <end position="701"/>
    </location>
</feature>
<dbReference type="InterPro" id="IPR027417">
    <property type="entry name" value="P-loop_NTPase"/>
</dbReference>
<dbReference type="GO" id="GO:0005524">
    <property type="term" value="F:ATP binding"/>
    <property type="evidence" value="ECO:0007669"/>
    <property type="project" value="UniProtKB-KW"/>
</dbReference>
<dbReference type="AlphaFoldDB" id="A0A0F7UIJ0"/>
<sequence>MVGTEQLVAEAVADELAASLRLSSAARSSSSLIPDRRERARRHHELACILHAFSFPASGAWQTESENASIDPARFFFSQFPPQLGRGDHSCACQDALASLPSQAACDLAEDLSPFSEFLSSSAVFNCGPFRLDALELESYSVPRRFPARPDSRSTSVSSPAADRPLSVSSLAREDDASLLEIACHAEKGAPSPLSRIPLRKRRAEGEEAKGEDEHVAHNRPARKRQRSRDASEPADEVPSLGGDGGSRLAAHVLGRSTDEPDSDHDTFACGVTSGGGDLQRLFSALPLSLDRYLLWNSLLPPEASFPSDTSPDANAAVVEEHRRELAHAVKQAQTLQDANGHLAAEIGRLQQQLAISVQEKEALSQQIRDRQASSSHASSLPLRRSSSPSRASASRENPKLAPSSTSTVAASAVGAGGFSSSRQLLQTRRERGLLSPDDEAALHALEEEQRKQRSAGSRRQGDFWCQSDGRSDESSQQGGETLPPGMDEYQALLAGGDIRPDIIQWVLSMRIARSPLHSGELALPRTGLNISEIAGLHRVKKLLTDKIINPILRPELHVGLHQAPRGILLFGPPGTGKTTLAKWMAASSGASFFEVTPSSIISKFHGETETLIKALFKVAEADSPSLVFIDEIDSLLGKRREKEDDTSIRMKNQLLQMMDGVSSCSGDKVLVVVGATNRPDMLDEAAIRRLSKRVLVPLPDFDARQVLIRNVLEKQSTGGCTLSDKELGDLSSRLEKWSGSDIRSLCVSASERSYDETVAKFGGIQNVPSRAAFRPISFADFLAALEEVRPSCTSEESLKFFDEWAKAHGAL</sequence>
<dbReference type="Gene3D" id="1.10.8.60">
    <property type="match status" value="1"/>
</dbReference>
<evidence type="ECO:0000259" key="7">
    <source>
        <dbReference type="SMART" id="SM00382"/>
    </source>
</evidence>
<feature type="region of interest" description="Disordered" evidence="6">
    <location>
        <begin position="191"/>
        <end position="249"/>
    </location>
</feature>